<comment type="caution">
    <text evidence="2">The sequence shown here is derived from an EMBL/GenBank/DDBJ whole genome shotgun (WGS) entry which is preliminary data.</text>
</comment>
<feature type="compositionally biased region" description="Basic and acidic residues" evidence="1">
    <location>
        <begin position="45"/>
        <end position="56"/>
    </location>
</feature>
<dbReference type="EMBL" id="ML978197">
    <property type="protein sequence ID" value="KAF2029712.1"/>
    <property type="molecule type" value="Genomic_DNA"/>
</dbReference>
<accession>A0A9P4H8Z2</accession>
<evidence type="ECO:0000256" key="1">
    <source>
        <dbReference type="SAM" id="MobiDB-lite"/>
    </source>
</evidence>
<keyword evidence="3" id="KW-1185">Reference proteome</keyword>
<reference evidence="2" key="1">
    <citation type="journal article" date="2020" name="Stud. Mycol.">
        <title>101 Dothideomycetes genomes: a test case for predicting lifestyles and emergence of pathogens.</title>
        <authorList>
            <person name="Haridas S."/>
            <person name="Albert R."/>
            <person name="Binder M."/>
            <person name="Bloem J."/>
            <person name="Labutti K."/>
            <person name="Salamov A."/>
            <person name="Andreopoulos B."/>
            <person name="Baker S."/>
            <person name="Barry K."/>
            <person name="Bills G."/>
            <person name="Bluhm B."/>
            <person name="Cannon C."/>
            <person name="Castanera R."/>
            <person name="Culley D."/>
            <person name="Daum C."/>
            <person name="Ezra D."/>
            <person name="Gonzalez J."/>
            <person name="Henrissat B."/>
            <person name="Kuo A."/>
            <person name="Liang C."/>
            <person name="Lipzen A."/>
            <person name="Lutzoni F."/>
            <person name="Magnuson J."/>
            <person name="Mondo S."/>
            <person name="Nolan M."/>
            <person name="Ohm R."/>
            <person name="Pangilinan J."/>
            <person name="Park H.-J."/>
            <person name="Ramirez L."/>
            <person name="Alfaro M."/>
            <person name="Sun H."/>
            <person name="Tritt A."/>
            <person name="Yoshinaga Y."/>
            <person name="Zwiers L.-H."/>
            <person name="Turgeon B."/>
            <person name="Goodwin S."/>
            <person name="Spatafora J."/>
            <person name="Crous P."/>
            <person name="Grigoriev I."/>
        </authorList>
    </citation>
    <scope>NUCLEOTIDE SEQUENCE</scope>
    <source>
        <strain evidence="2">CBS 110217</strain>
    </source>
</reference>
<feature type="region of interest" description="Disordered" evidence="1">
    <location>
        <begin position="132"/>
        <end position="640"/>
    </location>
</feature>
<feature type="compositionally biased region" description="Polar residues" evidence="1">
    <location>
        <begin position="494"/>
        <end position="503"/>
    </location>
</feature>
<dbReference type="AlphaFoldDB" id="A0A9P4H8Z2"/>
<evidence type="ECO:0000313" key="2">
    <source>
        <dbReference type="EMBL" id="KAF2029712.1"/>
    </source>
</evidence>
<feature type="compositionally biased region" description="Low complexity" evidence="1">
    <location>
        <begin position="477"/>
        <end position="486"/>
    </location>
</feature>
<organism evidence="2 3">
    <name type="scientific">Setomelanomma holmii</name>
    <dbReference type="NCBI Taxonomy" id="210430"/>
    <lineage>
        <taxon>Eukaryota</taxon>
        <taxon>Fungi</taxon>
        <taxon>Dikarya</taxon>
        <taxon>Ascomycota</taxon>
        <taxon>Pezizomycotina</taxon>
        <taxon>Dothideomycetes</taxon>
        <taxon>Pleosporomycetidae</taxon>
        <taxon>Pleosporales</taxon>
        <taxon>Pleosporineae</taxon>
        <taxon>Phaeosphaeriaceae</taxon>
        <taxon>Setomelanomma</taxon>
    </lineage>
</organism>
<sequence length="640" mass="70410">MCRVEERVYVSADGHRSKFEDTFPCDKASRGRLCANVKKRTTEYYPKKNVISRHDTPSPVNPPTPTGTSTYLVQKRRPSSSSGRPSTGDKTKAFKPELIIEFGSKNDKSKKYPSISLSSTASKRISIGSGSIDDVAVESPGSDASHTIRTGYPEAALPPSATPYGHSDGYNTTPTFSRGHGYHHRHNSSTSSYTGSSRTPSLYVTSDPDYDSPTNTREARVTIHNPSTTGAPSSPSRARGHTSTGSGGYNITVMAPRNSAQDAHTSEGLFATDYPADRSASSKASSGASSKSRRVREPEQPRRKKDEERRQNVKQVRFELGRAESRAKERAETQYAEHEKQRALDREEARRQKQVRDDEAARERKKKETRVPASNSSTKRPSQSRRSSKTYTPAEAEEIQRRLLAADLGQMHGESLAAQARETQERRAELIQQQQDTSYYNPRTGGMSSNATSLTHRDSVTRRGSVSSADPRPVLGRSNSSSRRTSVVQPNPPQINTQVQQGYTRPPSARTHAPPPVSFPSNFNTRPPSARRPSFSAQENPFAAPPTRGSGSSISAPHVASPSVTVHQDPWDARTMREALPTTRQTSDGRYTMERRGTGTHSAAQEATRAMGRAAGYAHEEYVTDSDDEPTHGHARRKYP</sequence>
<proteinExistence type="predicted"/>
<feature type="compositionally biased region" description="Polar residues" evidence="1">
    <location>
        <begin position="372"/>
        <end position="381"/>
    </location>
</feature>
<evidence type="ECO:0000313" key="3">
    <source>
        <dbReference type="Proteomes" id="UP000799777"/>
    </source>
</evidence>
<protein>
    <submittedName>
        <fullName evidence="2">Uncharacterized protein</fullName>
    </submittedName>
</protein>
<feature type="compositionally biased region" description="Polar residues" evidence="1">
    <location>
        <begin position="431"/>
        <end position="454"/>
    </location>
</feature>
<feature type="compositionally biased region" description="Low complexity" evidence="1">
    <location>
        <begin position="278"/>
        <end position="290"/>
    </location>
</feature>
<dbReference type="OrthoDB" id="3937441at2759"/>
<feature type="compositionally biased region" description="Low complexity" evidence="1">
    <location>
        <begin position="188"/>
        <end position="201"/>
    </location>
</feature>
<feature type="compositionally biased region" description="Basic and acidic residues" evidence="1">
    <location>
        <begin position="295"/>
        <end position="362"/>
    </location>
</feature>
<name>A0A9P4H8Z2_9PLEO</name>
<feature type="compositionally biased region" description="Polar residues" evidence="1">
    <location>
        <begin position="224"/>
        <end position="244"/>
    </location>
</feature>
<dbReference type="Proteomes" id="UP000799777">
    <property type="component" value="Unassembled WGS sequence"/>
</dbReference>
<feature type="region of interest" description="Disordered" evidence="1">
    <location>
        <begin position="45"/>
        <end position="95"/>
    </location>
</feature>
<gene>
    <name evidence="2" type="ORF">EK21DRAFT_67159</name>
</gene>